<proteinExistence type="predicted"/>
<dbReference type="InterPro" id="IPR001245">
    <property type="entry name" value="Ser-Thr/Tyr_kinase_cat_dom"/>
</dbReference>
<feature type="non-terminal residue" evidence="4">
    <location>
        <position position="1"/>
    </location>
</feature>
<accession>A0A8J5HZJ9</accession>
<dbReference type="InterPro" id="IPR000719">
    <property type="entry name" value="Prot_kinase_dom"/>
</dbReference>
<gene>
    <name evidence="4" type="ORF">JG688_00018434</name>
</gene>
<dbReference type="PANTHER" id="PTHR44329:SF214">
    <property type="entry name" value="PROTEIN KINASE DOMAIN-CONTAINING PROTEIN"/>
    <property type="match status" value="1"/>
</dbReference>
<feature type="domain" description="Protein kinase" evidence="3">
    <location>
        <begin position="182"/>
        <end position="287"/>
    </location>
</feature>
<dbReference type="PANTHER" id="PTHR44329">
    <property type="entry name" value="SERINE/THREONINE-PROTEIN KINASE TNNI3K-RELATED"/>
    <property type="match status" value="1"/>
</dbReference>
<dbReference type="PROSITE" id="PS50011">
    <property type="entry name" value="PROTEIN_KINASE_DOM"/>
    <property type="match status" value="1"/>
</dbReference>
<name>A0A8J5HZJ9_9STRA</name>
<protein>
    <recommendedName>
        <fullName evidence="3">Protein kinase domain-containing protein</fullName>
    </recommendedName>
</protein>
<dbReference type="Proteomes" id="UP000709295">
    <property type="component" value="Unassembled WGS sequence"/>
</dbReference>
<reference evidence="4" key="1">
    <citation type="submission" date="2021-01" db="EMBL/GenBank/DDBJ databases">
        <title>Phytophthora aleatoria, a newly-described species from Pinus radiata is distinct from Phytophthora cactorum isolates based on comparative genomics.</title>
        <authorList>
            <person name="Mcdougal R."/>
            <person name="Panda P."/>
            <person name="Williams N."/>
            <person name="Studholme D.J."/>
        </authorList>
    </citation>
    <scope>NUCLEOTIDE SEQUENCE</scope>
    <source>
        <strain evidence="4">NZFS 4037</strain>
    </source>
</reference>
<evidence type="ECO:0000313" key="4">
    <source>
        <dbReference type="EMBL" id="KAG6941855.1"/>
    </source>
</evidence>
<evidence type="ECO:0000313" key="5">
    <source>
        <dbReference type="Proteomes" id="UP000709295"/>
    </source>
</evidence>
<dbReference type="GO" id="GO:0005524">
    <property type="term" value="F:ATP binding"/>
    <property type="evidence" value="ECO:0007669"/>
    <property type="project" value="InterPro"/>
</dbReference>
<dbReference type="GO" id="GO:0004674">
    <property type="term" value="F:protein serine/threonine kinase activity"/>
    <property type="evidence" value="ECO:0007669"/>
    <property type="project" value="TreeGrafter"/>
</dbReference>
<feature type="compositionally biased region" description="Basic and acidic residues" evidence="2">
    <location>
        <begin position="136"/>
        <end position="148"/>
    </location>
</feature>
<dbReference type="AlphaFoldDB" id="A0A8J5HZJ9"/>
<keyword evidence="1" id="KW-0175">Coiled coil</keyword>
<dbReference type="Pfam" id="PF07714">
    <property type="entry name" value="PK_Tyr_Ser-Thr"/>
    <property type="match status" value="1"/>
</dbReference>
<dbReference type="InterPro" id="IPR051681">
    <property type="entry name" value="Ser/Thr_Kinases-Pseudokinases"/>
</dbReference>
<dbReference type="EMBL" id="JAENGY010003390">
    <property type="protein sequence ID" value="KAG6941855.1"/>
    <property type="molecule type" value="Genomic_DNA"/>
</dbReference>
<sequence length="287" mass="32090">MTSPFHKVVRKISHKLDEYEAAVVDRYTAVGENLTQTRVRVKRSLDSQEKKLSDKLEHCEAAIVSSYTTMGEHLTQTQERLKDKLNSQERKISEKAAHLLSKSGVPKTLRDKLSGECLAIEAEPLDSQGRVNSSKESFDPQEPRKDSFDDQSTVTSDLECSYTEFHTDDAVINKARIPREKVALQEFISRGAFGKVYKGTYNGQLVAVKTMSDVDSFVKEIKMACTMSHPNIVQFIGHIVFAVSDDLLDHLNDLVFVIHYLKNPAHSLTVSSSGGLTQHITGTVESF</sequence>
<organism evidence="4 5">
    <name type="scientific">Phytophthora aleatoria</name>
    <dbReference type="NCBI Taxonomy" id="2496075"/>
    <lineage>
        <taxon>Eukaryota</taxon>
        <taxon>Sar</taxon>
        <taxon>Stramenopiles</taxon>
        <taxon>Oomycota</taxon>
        <taxon>Peronosporomycetes</taxon>
        <taxon>Peronosporales</taxon>
        <taxon>Peronosporaceae</taxon>
        <taxon>Phytophthora</taxon>
    </lineage>
</organism>
<feature type="region of interest" description="Disordered" evidence="2">
    <location>
        <begin position="124"/>
        <end position="152"/>
    </location>
</feature>
<evidence type="ECO:0000256" key="2">
    <source>
        <dbReference type="SAM" id="MobiDB-lite"/>
    </source>
</evidence>
<evidence type="ECO:0000256" key="1">
    <source>
        <dbReference type="SAM" id="Coils"/>
    </source>
</evidence>
<comment type="caution">
    <text evidence="4">The sequence shown here is derived from an EMBL/GenBank/DDBJ whole genome shotgun (WGS) entry which is preliminary data.</text>
</comment>
<feature type="coiled-coil region" evidence="1">
    <location>
        <begin position="71"/>
        <end position="98"/>
    </location>
</feature>
<evidence type="ECO:0000259" key="3">
    <source>
        <dbReference type="PROSITE" id="PS50011"/>
    </source>
</evidence>
<keyword evidence="5" id="KW-1185">Reference proteome</keyword>